<protein>
    <submittedName>
        <fullName evidence="1">Uncharacterized protein</fullName>
    </submittedName>
</protein>
<organism evidence="1">
    <name type="scientific">viral metagenome</name>
    <dbReference type="NCBI Taxonomy" id="1070528"/>
    <lineage>
        <taxon>unclassified sequences</taxon>
        <taxon>metagenomes</taxon>
        <taxon>organismal metagenomes</taxon>
    </lineage>
</organism>
<dbReference type="EMBL" id="MN739352">
    <property type="protein sequence ID" value="QHS99943.1"/>
    <property type="molecule type" value="Genomic_DNA"/>
</dbReference>
<reference evidence="1" key="1">
    <citation type="journal article" date="2020" name="Nature">
        <title>Giant virus diversity and host interactions through global metagenomics.</title>
        <authorList>
            <person name="Schulz F."/>
            <person name="Roux S."/>
            <person name="Paez-Espino D."/>
            <person name="Jungbluth S."/>
            <person name="Walsh D.A."/>
            <person name="Denef V.J."/>
            <person name="McMahon K.D."/>
            <person name="Konstantinidis K.T."/>
            <person name="Eloe-Fadrosh E.A."/>
            <person name="Kyrpides N.C."/>
            <person name="Woyke T."/>
        </authorList>
    </citation>
    <scope>NUCLEOTIDE SEQUENCE</scope>
    <source>
        <strain evidence="1">GVMAG-M-3300020192-26</strain>
    </source>
</reference>
<sequence>MYCVYQKEVQNGIENIISNIKSSDAFVSTVRDIIDNIYKIKYVVAENADHLVTNNKCEDGFYLLCLDNQITLTSRKTTVRPGYIYNSNDVAVETVYLWKMIPFKLPFSSEITEVENKIIISDDESPVISYENSCEGYHSTEL</sequence>
<evidence type="ECO:0000313" key="1">
    <source>
        <dbReference type="EMBL" id="QHS99943.1"/>
    </source>
</evidence>
<accession>A0A6C0C8X8</accession>
<dbReference type="AlphaFoldDB" id="A0A6C0C8X8"/>
<proteinExistence type="predicted"/>
<name>A0A6C0C8X8_9ZZZZ</name>